<dbReference type="Proteomes" id="UP000009097">
    <property type="component" value="Unassembled WGS sequence"/>
</dbReference>
<protein>
    <submittedName>
        <fullName evidence="2">Uncharacterized protein</fullName>
    </submittedName>
</protein>
<sequence length="33" mass="3840">MFIRRAVVLGSWLLQVVSGEVFYLSHDEHHRAS</sequence>
<reference evidence="2" key="2">
    <citation type="journal article" date="2010" name="Nature">
        <title>Comparative genomics reveals mobile pathogenicity chromosomes in Fusarium.</title>
        <authorList>
            <person name="Ma L.J."/>
            <person name="van der Does H.C."/>
            <person name="Borkovich K.A."/>
            <person name="Coleman J.J."/>
            <person name="Daboussi M.J."/>
            <person name="Di Pietro A."/>
            <person name="Dufresne M."/>
            <person name="Freitag M."/>
            <person name="Grabherr M."/>
            <person name="Henrissat B."/>
            <person name="Houterman P.M."/>
            <person name="Kang S."/>
            <person name="Shim W.B."/>
            <person name="Woloshuk C."/>
            <person name="Xie X."/>
            <person name="Xu J.R."/>
            <person name="Antoniw J."/>
            <person name="Baker S.E."/>
            <person name="Bluhm B.H."/>
            <person name="Breakspear A."/>
            <person name="Brown D.W."/>
            <person name="Butchko R.A."/>
            <person name="Chapman S."/>
            <person name="Coulson R."/>
            <person name="Coutinho P.M."/>
            <person name="Danchin E.G."/>
            <person name="Diener A."/>
            <person name="Gale L.R."/>
            <person name="Gardiner D.M."/>
            <person name="Goff S."/>
            <person name="Hammond-Kosack K.E."/>
            <person name="Hilburn K."/>
            <person name="Hua-Van A."/>
            <person name="Jonkers W."/>
            <person name="Kazan K."/>
            <person name="Kodira C.D."/>
            <person name="Koehrsen M."/>
            <person name="Kumar L."/>
            <person name="Lee Y.H."/>
            <person name="Li L."/>
            <person name="Manners J.M."/>
            <person name="Miranda-Saavedra D."/>
            <person name="Mukherjee M."/>
            <person name="Park G."/>
            <person name="Park J."/>
            <person name="Park S.Y."/>
            <person name="Proctor R.H."/>
            <person name="Regev A."/>
            <person name="Ruiz-Roldan M.C."/>
            <person name="Sain D."/>
            <person name="Sakthikumar S."/>
            <person name="Sykes S."/>
            <person name="Schwartz D.C."/>
            <person name="Turgeon B.G."/>
            <person name="Wapinski I."/>
            <person name="Yoder O."/>
            <person name="Young S."/>
            <person name="Zeng Q."/>
            <person name="Zhou S."/>
            <person name="Galagan J."/>
            <person name="Cuomo C.A."/>
            <person name="Kistler H.C."/>
            <person name="Rep M."/>
        </authorList>
    </citation>
    <scope>NUCLEOTIDE SEQUENCE [LARGE SCALE GENOMIC DNA]</scope>
    <source>
        <strain evidence="2">4287</strain>
    </source>
</reference>
<dbReference type="VEuPathDB" id="FungiDB:FOXG_17786"/>
<reference evidence="2" key="1">
    <citation type="submission" date="2007-04" db="EMBL/GenBank/DDBJ databases">
        <authorList>
            <consortium name="The Broad Institute Genome Sequencing Platform"/>
            <person name="Birren B."/>
            <person name="Lander E."/>
            <person name="Galagan J."/>
            <person name="Nusbaum C."/>
            <person name="Devon K."/>
            <person name="Ma L.-J."/>
            <person name="Jaffe D."/>
            <person name="Butler J."/>
            <person name="Alvarez P."/>
            <person name="Gnerre S."/>
            <person name="Grabherr M."/>
            <person name="Kleber M."/>
            <person name="Mauceli E."/>
            <person name="Brockman W."/>
            <person name="MacCallum I.A."/>
            <person name="Young S."/>
            <person name="LaButti K."/>
            <person name="DeCaprio D."/>
            <person name="Crawford M."/>
            <person name="Koehrsen M."/>
            <person name="Engels R."/>
            <person name="Montgomery P."/>
            <person name="Pearson M."/>
            <person name="Howarth C."/>
            <person name="Larson L."/>
            <person name="White J."/>
            <person name="O'Leary S."/>
            <person name="Kodira C."/>
            <person name="Zeng Q."/>
            <person name="Yandava C."/>
            <person name="Alvarado L."/>
            <person name="Kistler C."/>
            <person name="Shim W.-B."/>
            <person name="Kang S."/>
            <person name="Woloshuk C."/>
        </authorList>
    </citation>
    <scope>NUCLEOTIDE SEQUENCE</scope>
    <source>
        <strain evidence="2">4287</strain>
    </source>
</reference>
<organism evidence="2 3">
    <name type="scientific">Fusarium oxysporum f. sp. lycopersici (strain 4287 / CBS 123668 / FGSC 9935 / NRRL 34936)</name>
    <name type="common">Fusarium vascular wilt of tomato</name>
    <dbReference type="NCBI Taxonomy" id="426428"/>
    <lineage>
        <taxon>Eukaryota</taxon>
        <taxon>Fungi</taxon>
        <taxon>Dikarya</taxon>
        <taxon>Ascomycota</taxon>
        <taxon>Pezizomycotina</taxon>
        <taxon>Sordariomycetes</taxon>
        <taxon>Hypocreomycetidae</taxon>
        <taxon>Hypocreales</taxon>
        <taxon>Nectriaceae</taxon>
        <taxon>Fusarium</taxon>
        <taxon>Fusarium oxysporum species complex</taxon>
    </lineage>
</organism>
<dbReference type="AlphaFoldDB" id="A0A0J9U349"/>
<dbReference type="KEGG" id="fox:FOXG_17786"/>
<accession>A0A0J9U349</accession>
<dbReference type="EMBL" id="DS231696">
    <property type="protein sequence ID" value="KNA93528.1"/>
    <property type="molecule type" value="Genomic_DNA"/>
</dbReference>
<keyword evidence="1" id="KW-0732">Signal</keyword>
<evidence type="ECO:0000256" key="1">
    <source>
        <dbReference type="SAM" id="SignalP"/>
    </source>
</evidence>
<feature type="chain" id="PRO_5005323929" evidence="1">
    <location>
        <begin position="20"/>
        <end position="33"/>
    </location>
</feature>
<gene>
    <name evidence="2" type="ORF">FOXG_17786</name>
</gene>
<feature type="signal peptide" evidence="1">
    <location>
        <begin position="1"/>
        <end position="19"/>
    </location>
</feature>
<proteinExistence type="predicted"/>
<evidence type="ECO:0000313" key="2">
    <source>
        <dbReference type="EMBL" id="KNA93528.1"/>
    </source>
</evidence>
<evidence type="ECO:0000313" key="3">
    <source>
        <dbReference type="Proteomes" id="UP000009097"/>
    </source>
</evidence>
<name>A0A0J9U349_FUSO4</name>
<dbReference type="GeneID" id="28958492"/>
<dbReference type="RefSeq" id="XP_018231574.1">
    <property type="nucleotide sequence ID" value="XM_018397769.1"/>
</dbReference>